<dbReference type="GO" id="GO:0003677">
    <property type="term" value="F:DNA binding"/>
    <property type="evidence" value="ECO:0007669"/>
    <property type="project" value="TreeGrafter"/>
</dbReference>
<dbReference type="Proteomes" id="UP001055172">
    <property type="component" value="Unassembled WGS sequence"/>
</dbReference>
<name>A0AA37M017_9PEZI</name>
<dbReference type="PANTHER" id="PTHR28027:SF1">
    <property type="entry name" value="CAMP INDEPENDENT REGULATORY PROTEIN (AFU_ORTHOLOGUE AFUA_3G09640)"/>
    <property type="match status" value="1"/>
</dbReference>
<dbReference type="PANTHER" id="PTHR28027">
    <property type="entry name" value="TRANSCRIPTIONAL REGULATOR MIT1"/>
    <property type="match status" value="1"/>
</dbReference>
<evidence type="ECO:0000313" key="1">
    <source>
        <dbReference type="EMBL" id="GJC91167.1"/>
    </source>
</evidence>
<sequence>MPSSSWRPAYSASCLIFSKDYQKRNAHVSFQARNLLGTRTKQSWGNHRVSESFLIYREIEGKRSSSFCGGGRGVGKLGCGGNKYQENGEPEEFRYQADGLMKKTLSIETFTGQRLHLILYYSQPHSESTELQRFLFSTSCHSLLQQALLRWYRERRRDI</sequence>
<keyword evidence="2" id="KW-1185">Reference proteome</keyword>
<dbReference type="EMBL" id="BPPX01000078">
    <property type="protein sequence ID" value="GJC91167.1"/>
    <property type="molecule type" value="Genomic_DNA"/>
</dbReference>
<dbReference type="InterPro" id="IPR018608">
    <property type="entry name" value="Gti1/Pac2"/>
</dbReference>
<comment type="caution">
    <text evidence="1">The sequence shown here is derived from an EMBL/GenBank/DDBJ whole genome shotgun (WGS) entry which is preliminary data.</text>
</comment>
<organism evidence="1 2">
    <name type="scientific">Colletotrichum liriopes</name>
    <dbReference type="NCBI Taxonomy" id="708192"/>
    <lineage>
        <taxon>Eukaryota</taxon>
        <taxon>Fungi</taxon>
        <taxon>Dikarya</taxon>
        <taxon>Ascomycota</taxon>
        <taxon>Pezizomycotina</taxon>
        <taxon>Sordariomycetes</taxon>
        <taxon>Hypocreomycetidae</taxon>
        <taxon>Glomerellales</taxon>
        <taxon>Glomerellaceae</taxon>
        <taxon>Colletotrichum</taxon>
        <taxon>Colletotrichum spaethianum species complex</taxon>
    </lineage>
</organism>
<evidence type="ECO:0000313" key="2">
    <source>
        <dbReference type="Proteomes" id="UP001055172"/>
    </source>
</evidence>
<accession>A0AA37M017</accession>
<proteinExistence type="predicted"/>
<reference evidence="1 2" key="1">
    <citation type="submission" date="2021-07" db="EMBL/GenBank/DDBJ databases">
        <title>Genome data of Colletotrichum spaethianum.</title>
        <authorList>
            <person name="Utami Y.D."/>
            <person name="Hiruma K."/>
        </authorList>
    </citation>
    <scope>NUCLEOTIDE SEQUENCE [LARGE SCALE GENOMIC DNA]</scope>
    <source>
        <strain evidence="1 2">MAFF 242679</strain>
    </source>
</reference>
<dbReference type="AlphaFoldDB" id="A0AA37M017"/>
<protein>
    <submittedName>
        <fullName evidence="1">Uncharacterized protein</fullName>
    </submittedName>
</protein>
<gene>
    <name evidence="1" type="ORF">ColLi_14005</name>
</gene>